<dbReference type="EMBL" id="CP036274">
    <property type="protein sequence ID" value="QDU31236.1"/>
    <property type="molecule type" value="Genomic_DNA"/>
</dbReference>
<evidence type="ECO:0000313" key="2">
    <source>
        <dbReference type="EMBL" id="QDU31236.1"/>
    </source>
</evidence>
<keyword evidence="3" id="KW-1185">Reference proteome</keyword>
<gene>
    <name evidence="2" type="ORF">ETAA8_63890</name>
</gene>
<name>A0A517YLY7_9BACT</name>
<reference evidence="2 3" key="1">
    <citation type="submission" date="2019-02" db="EMBL/GenBank/DDBJ databases">
        <title>Deep-cultivation of Planctomycetes and their phenomic and genomic characterization uncovers novel biology.</title>
        <authorList>
            <person name="Wiegand S."/>
            <person name="Jogler M."/>
            <person name="Boedeker C."/>
            <person name="Pinto D."/>
            <person name="Vollmers J."/>
            <person name="Rivas-Marin E."/>
            <person name="Kohn T."/>
            <person name="Peeters S.H."/>
            <person name="Heuer A."/>
            <person name="Rast P."/>
            <person name="Oberbeckmann S."/>
            <person name="Bunk B."/>
            <person name="Jeske O."/>
            <person name="Meyerdierks A."/>
            <person name="Storesund J.E."/>
            <person name="Kallscheuer N."/>
            <person name="Luecker S."/>
            <person name="Lage O.M."/>
            <person name="Pohl T."/>
            <person name="Merkel B.J."/>
            <person name="Hornburger P."/>
            <person name="Mueller R.-W."/>
            <person name="Bruemmer F."/>
            <person name="Labrenz M."/>
            <person name="Spormann A.M."/>
            <person name="Op den Camp H."/>
            <person name="Overmann J."/>
            <person name="Amann R."/>
            <person name="Jetten M.S.M."/>
            <person name="Mascher T."/>
            <person name="Medema M.H."/>
            <person name="Devos D.P."/>
            <person name="Kaster A.-K."/>
            <person name="Ovreas L."/>
            <person name="Rohde M."/>
            <person name="Galperin M.Y."/>
            <person name="Jogler C."/>
        </authorList>
    </citation>
    <scope>NUCLEOTIDE SEQUENCE [LARGE SCALE GENOMIC DNA]</scope>
    <source>
        <strain evidence="2 3">ETA_A8</strain>
    </source>
</reference>
<evidence type="ECO:0000313" key="3">
    <source>
        <dbReference type="Proteomes" id="UP000315017"/>
    </source>
</evidence>
<organism evidence="2 3">
    <name type="scientific">Anatilimnocola aggregata</name>
    <dbReference type="NCBI Taxonomy" id="2528021"/>
    <lineage>
        <taxon>Bacteria</taxon>
        <taxon>Pseudomonadati</taxon>
        <taxon>Planctomycetota</taxon>
        <taxon>Planctomycetia</taxon>
        <taxon>Pirellulales</taxon>
        <taxon>Pirellulaceae</taxon>
        <taxon>Anatilimnocola</taxon>
    </lineage>
</organism>
<evidence type="ECO:0000256" key="1">
    <source>
        <dbReference type="SAM" id="MobiDB-lite"/>
    </source>
</evidence>
<proteinExistence type="predicted"/>
<dbReference type="KEGG" id="aagg:ETAA8_63890"/>
<dbReference type="Proteomes" id="UP000315017">
    <property type="component" value="Chromosome"/>
</dbReference>
<sequence>MTPAQMAVHLICGLKLPPFVRTSDSIDERMNEGRARLVKITGKDFGYDLQAWHDDLKVTRANGCGYTYGRNIALPKIMKGALGSREWQAAATRLTHDSKQSPGSEFQTDALPGPRT</sequence>
<feature type="region of interest" description="Disordered" evidence="1">
    <location>
        <begin position="92"/>
        <end position="116"/>
    </location>
</feature>
<dbReference type="AlphaFoldDB" id="A0A517YLY7"/>
<accession>A0A517YLY7</accession>
<protein>
    <submittedName>
        <fullName evidence="2">Uncharacterized protein</fullName>
    </submittedName>
</protein>